<feature type="signal peptide" evidence="3">
    <location>
        <begin position="1"/>
        <end position="19"/>
    </location>
</feature>
<comment type="caution">
    <text evidence="5">The sequence shown here is derived from an EMBL/GenBank/DDBJ whole genome shotgun (WGS) entry which is preliminary data.</text>
</comment>
<dbReference type="Gene3D" id="2.30.180.10">
    <property type="entry name" value="FAS1 domain"/>
    <property type="match status" value="5"/>
</dbReference>
<dbReference type="OrthoDB" id="14252at2759"/>
<dbReference type="InterPro" id="IPR000782">
    <property type="entry name" value="FAS1_domain"/>
</dbReference>
<organism evidence="5 6">
    <name type="scientific">Rhodotorula taiwanensis</name>
    <dbReference type="NCBI Taxonomy" id="741276"/>
    <lineage>
        <taxon>Eukaryota</taxon>
        <taxon>Fungi</taxon>
        <taxon>Dikarya</taxon>
        <taxon>Basidiomycota</taxon>
        <taxon>Pucciniomycotina</taxon>
        <taxon>Microbotryomycetes</taxon>
        <taxon>Sporidiobolales</taxon>
        <taxon>Sporidiobolaceae</taxon>
        <taxon>Rhodotorula</taxon>
    </lineage>
</organism>
<proteinExistence type="predicted"/>
<feature type="transmembrane region" description="Helical" evidence="2">
    <location>
        <begin position="1040"/>
        <end position="1065"/>
    </location>
</feature>
<dbReference type="EMBL" id="PJQD01000035">
    <property type="protein sequence ID" value="POY73638.1"/>
    <property type="molecule type" value="Genomic_DNA"/>
</dbReference>
<feature type="region of interest" description="Disordered" evidence="1">
    <location>
        <begin position="574"/>
        <end position="613"/>
    </location>
</feature>
<dbReference type="GO" id="GO:0005615">
    <property type="term" value="C:extracellular space"/>
    <property type="evidence" value="ECO:0007669"/>
    <property type="project" value="TreeGrafter"/>
</dbReference>
<dbReference type="AlphaFoldDB" id="A0A2S5BA46"/>
<keyword evidence="2" id="KW-1133">Transmembrane helix</keyword>
<gene>
    <name evidence="5" type="ORF">BMF94_3173</name>
</gene>
<evidence type="ECO:0000259" key="4">
    <source>
        <dbReference type="PROSITE" id="PS50213"/>
    </source>
</evidence>
<dbReference type="GO" id="GO:0000329">
    <property type="term" value="C:fungal-type vacuole membrane"/>
    <property type="evidence" value="ECO:0007669"/>
    <property type="project" value="TreeGrafter"/>
</dbReference>
<keyword evidence="3" id="KW-0732">Signal</keyword>
<dbReference type="SMART" id="SM00554">
    <property type="entry name" value="FAS1"/>
    <property type="match status" value="2"/>
</dbReference>
<protein>
    <recommendedName>
        <fullName evidence="4">FAS1 domain-containing protein</fullName>
    </recommendedName>
</protein>
<dbReference type="PANTHER" id="PTHR10900">
    <property type="entry name" value="PERIOSTIN-RELATED"/>
    <property type="match status" value="1"/>
</dbReference>
<name>A0A2S5BA46_9BASI</name>
<dbReference type="PANTHER" id="PTHR10900:SF77">
    <property type="entry name" value="FI19380P1"/>
    <property type="match status" value="1"/>
</dbReference>
<evidence type="ECO:0000256" key="3">
    <source>
        <dbReference type="SAM" id="SignalP"/>
    </source>
</evidence>
<sequence>MRVLQALLWLPIVLAAASASSSRGEQAPDDSPPPPPPPDTTRLVDVLSQSADHTLLLAAFQHARLIPLLNSLNGSTFFAPTNKAIRNERRTRVSPNSAASVWADVVDLAKGTLAPTEHDNLQLALRDTLLYHLLNHTIVSTPATNVSNSTKADKPLPVGVPILQETLYFPSLSSYNESFPAPPTLPGTEPDRPDPDSPDEHSYGLLHGEGQRLRLVRRSSTGFAETRDEIWIGVDWKGEGGSRLAEPVFATNGAFFAAEAVLHKPDDLASVIRSTPELSTFASLMPSSILDYLSTASHFTLFAPTNDAWAELTDLEMRYLRSGLAEGDLSEIFGDGASQAGTGKGKVGYLGRLVGKEANMTGIVQTVRNGTLEVAGTDNRQQVTVNGTAVERGDILAKNGVLHTVPRLLLPTGSVALTAEKYLIALGATNYVALLRSVNLSHYVQIPSSEPGTIIDTPLPPPVGWNAQQLPLGRAAITASADGDDEKEQERYTILAVRDDVLASTTLGSSQLSTLTSPILSGRPLPPKGSLALEELLRYHIVNDQWLPRELEDGMLIGTELKPASLRGARQRVPVGVQGEDGSLGDGWGTTKKGKKGRKGPDGDGPDEDGDKEMLSWGGANVIADPVVVGDSIIYLLSSLLEPPPAVMTAAVTDLRLSTFVASVYAAALDGTLATQPAVTYLVPTNPAFAALGLTMQYLLLPTSRNELRRVLKYHAVDELVYLDDFPKTGGSRYPTLLGGSEIYFEREPVNSTLLVHGPTLGGLPANGESRDAVVVEGDVLTETGVLHVLDQVELPPDLDITLEKLMRGAKANTMLSLIRAANMTWILEGKQAPRRDERDSVSGRYAAHPDHAHSVDDRDHAYTILCPTDKALSRLNLTYYHEHPAALESLIRQHVLPVEASSETGSPFPPKTSLPSSPLVLEDAKTYASLLSRGQPGGRSKFGSVAFKKWGSGDDDWMVGIAGARGTKGDDAARVLAWGRATPWFVDGGNKRHDHREDGEALSTVLYGSAASTRLMAAGGVVSIDSVLIPYQPGWFRRWGWIVLTVVLSVCLLAIVGFFAVRWYRRRRAEKYERLNSEEDDD</sequence>
<feature type="region of interest" description="Disordered" evidence="1">
    <location>
        <begin position="178"/>
        <end position="205"/>
    </location>
</feature>
<feature type="chain" id="PRO_5015496697" description="FAS1 domain-containing protein" evidence="3">
    <location>
        <begin position="20"/>
        <end position="1083"/>
    </location>
</feature>
<keyword evidence="2" id="KW-0472">Membrane</keyword>
<feature type="domain" description="FAS1" evidence="4">
    <location>
        <begin position="265"/>
        <end position="409"/>
    </location>
</feature>
<dbReference type="Pfam" id="PF02469">
    <property type="entry name" value="Fasciclin"/>
    <property type="match status" value="3"/>
</dbReference>
<dbReference type="InterPro" id="IPR050904">
    <property type="entry name" value="Adhesion/Biosynth-related"/>
</dbReference>
<dbReference type="Proteomes" id="UP000237144">
    <property type="component" value="Unassembled WGS sequence"/>
</dbReference>
<dbReference type="SUPFAM" id="SSF82153">
    <property type="entry name" value="FAS1 domain"/>
    <property type="match status" value="5"/>
</dbReference>
<dbReference type="STRING" id="741276.A0A2S5BA46"/>
<evidence type="ECO:0000313" key="5">
    <source>
        <dbReference type="EMBL" id="POY73638.1"/>
    </source>
</evidence>
<reference evidence="5 6" key="1">
    <citation type="journal article" date="2018" name="Front. Microbiol.">
        <title>Prospects for Fungal Bioremediation of Acidic Radioactive Waste Sites: Characterization and Genome Sequence of Rhodotorula taiwanensis MD1149.</title>
        <authorList>
            <person name="Tkavc R."/>
            <person name="Matrosova V.Y."/>
            <person name="Grichenko O.E."/>
            <person name="Gostincar C."/>
            <person name="Volpe R.P."/>
            <person name="Klimenkova P."/>
            <person name="Gaidamakova E.K."/>
            <person name="Zhou C.E."/>
            <person name="Stewart B.J."/>
            <person name="Lyman M.G."/>
            <person name="Malfatti S.A."/>
            <person name="Rubinfeld B."/>
            <person name="Courtot M."/>
            <person name="Singh J."/>
            <person name="Dalgard C.L."/>
            <person name="Hamilton T."/>
            <person name="Frey K.G."/>
            <person name="Gunde-Cimerman N."/>
            <person name="Dugan L."/>
            <person name="Daly M.J."/>
        </authorList>
    </citation>
    <scope>NUCLEOTIDE SEQUENCE [LARGE SCALE GENOMIC DNA]</scope>
    <source>
        <strain evidence="5 6">MD1149</strain>
    </source>
</reference>
<feature type="compositionally biased region" description="Basic and acidic residues" evidence="1">
    <location>
        <begin position="189"/>
        <end position="202"/>
    </location>
</feature>
<feature type="domain" description="FAS1" evidence="4">
    <location>
        <begin position="40"/>
        <end position="134"/>
    </location>
</feature>
<evidence type="ECO:0000256" key="1">
    <source>
        <dbReference type="SAM" id="MobiDB-lite"/>
    </source>
</evidence>
<accession>A0A2S5BA46</accession>
<feature type="domain" description="FAS1" evidence="4">
    <location>
        <begin position="644"/>
        <end position="794"/>
    </location>
</feature>
<keyword evidence="2" id="KW-0812">Transmembrane</keyword>
<dbReference type="GO" id="GO:0016236">
    <property type="term" value="P:macroautophagy"/>
    <property type="evidence" value="ECO:0007669"/>
    <property type="project" value="TreeGrafter"/>
</dbReference>
<evidence type="ECO:0000256" key="2">
    <source>
        <dbReference type="SAM" id="Phobius"/>
    </source>
</evidence>
<dbReference type="PROSITE" id="PS50213">
    <property type="entry name" value="FAS1"/>
    <property type="match status" value="3"/>
</dbReference>
<keyword evidence="6" id="KW-1185">Reference proteome</keyword>
<feature type="region of interest" description="Disordered" evidence="1">
    <location>
        <begin position="832"/>
        <end position="854"/>
    </location>
</feature>
<evidence type="ECO:0000313" key="6">
    <source>
        <dbReference type="Proteomes" id="UP000237144"/>
    </source>
</evidence>
<dbReference type="InterPro" id="IPR036378">
    <property type="entry name" value="FAS1_dom_sf"/>
</dbReference>